<reference evidence="1" key="1">
    <citation type="submission" date="2021-03" db="EMBL/GenBank/DDBJ databases">
        <authorList>
            <person name="Kanchanasin P."/>
            <person name="Saeng-In P."/>
            <person name="Phongsopitanun W."/>
            <person name="Yuki M."/>
            <person name="Kudo T."/>
            <person name="Ohkuma M."/>
            <person name="Tanasupawat S."/>
        </authorList>
    </citation>
    <scope>NUCLEOTIDE SEQUENCE</scope>
    <source>
        <strain evidence="1">GKU 128</strain>
    </source>
</reference>
<dbReference type="Proteomes" id="UP000669179">
    <property type="component" value="Unassembled WGS sequence"/>
</dbReference>
<comment type="caution">
    <text evidence="1">The sequence shown here is derived from an EMBL/GenBank/DDBJ whole genome shotgun (WGS) entry which is preliminary data.</text>
</comment>
<gene>
    <name evidence="1" type="ORF">J4573_03425</name>
</gene>
<proteinExistence type="predicted"/>
<evidence type="ECO:0000313" key="2">
    <source>
        <dbReference type="Proteomes" id="UP000669179"/>
    </source>
</evidence>
<dbReference type="InterPro" id="IPR012349">
    <property type="entry name" value="Split_barrel_FMN-bd"/>
</dbReference>
<dbReference type="Gene3D" id="2.30.110.10">
    <property type="entry name" value="Electron Transport, Fmn-binding Protein, Chain A"/>
    <property type="match status" value="1"/>
</dbReference>
<sequence>MTGTAPVHWPDEIDDIIGGDQVVAFGYVTPARGVVLTPMTNFGLRDRAGGNLTPLNSSVAMWRKLQRIRESPRIAIAYHTRTHSYSDRPEYVLVQGRASVSEFDDREWLERHRDSWERFAGPRDVGPLWERYLRVYHWRVGIEIAVERMVVWPDLACAAEYEVLGGSLPGIPVEQAAPKKGTGPRVDAGRALRHAGVVENRLLSWVGDDGYPVILPVNGVGVGAAGLELAAPSGWVPPGGRRAGMLAHSFARYTYGQNLRKYTGWMEYEDDRLVYAPHTKAGYHIPWSRSAYRLAAGFGTWRGYRQGRRAGYLPAG</sequence>
<dbReference type="AlphaFoldDB" id="A0A939P643"/>
<dbReference type="RefSeq" id="WP_208253692.1">
    <property type="nucleotide sequence ID" value="NZ_JAGEOJ010000001.1"/>
</dbReference>
<keyword evidence="2" id="KW-1185">Reference proteome</keyword>
<accession>A0A939P643</accession>
<name>A0A939P643_9ACTN</name>
<organism evidence="1 2">
    <name type="scientific">Actinomadura barringtoniae</name>
    <dbReference type="NCBI Taxonomy" id="1427535"/>
    <lineage>
        <taxon>Bacteria</taxon>
        <taxon>Bacillati</taxon>
        <taxon>Actinomycetota</taxon>
        <taxon>Actinomycetes</taxon>
        <taxon>Streptosporangiales</taxon>
        <taxon>Thermomonosporaceae</taxon>
        <taxon>Actinomadura</taxon>
    </lineage>
</organism>
<protein>
    <submittedName>
        <fullName evidence="1">Uncharacterized protein</fullName>
    </submittedName>
</protein>
<dbReference type="EMBL" id="JAGEOJ010000001">
    <property type="protein sequence ID" value="MBO2446126.1"/>
    <property type="molecule type" value="Genomic_DNA"/>
</dbReference>
<dbReference type="SUPFAM" id="SSF50475">
    <property type="entry name" value="FMN-binding split barrel"/>
    <property type="match status" value="1"/>
</dbReference>
<evidence type="ECO:0000313" key="1">
    <source>
        <dbReference type="EMBL" id="MBO2446126.1"/>
    </source>
</evidence>